<dbReference type="GO" id="GO:0016042">
    <property type="term" value="P:lipid catabolic process"/>
    <property type="evidence" value="ECO:0007669"/>
    <property type="project" value="UniProtKB-KW"/>
</dbReference>
<dbReference type="Pfam" id="PF13091">
    <property type="entry name" value="PLDc_2"/>
    <property type="match status" value="1"/>
</dbReference>
<evidence type="ECO:0000256" key="4">
    <source>
        <dbReference type="ARBA" id="ARBA00038012"/>
    </source>
</evidence>
<dbReference type="GO" id="GO:0034587">
    <property type="term" value="P:piRNA processing"/>
    <property type="evidence" value="ECO:0007669"/>
    <property type="project" value="TreeGrafter"/>
</dbReference>
<keyword evidence="1" id="KW-0378">Hydrolase</keyword>
<dbReference type="GO" id="GO:0005739">
    <property type="term" value="C:mitochondrion"/>
    <property type="evidence" value="ECO:0007669"/>
    <property type="project" value="TreeGrafter"/>
</dbReference>
<protein>
    <recommendedName>
        <fullName evidence="5">Mitochondrial cardiolipin hydrolase</fullName>
    </recommendedName>
    <alternativeName>
        <fullName evidence="6">Mitochondrial phospholipase</fullName>
    </alternativeName>
</protein>
<dbReference type="PROSITE" id="PS50035">
    <property type="entry name" value="PLD"/>
    <property type="match status" value="1"/>
</dbReference>
<evidence type="ECO:0000313" key="9">
    <source>
        <dbReference type="EMBL" id="PNF37087.1"/>
    </source>
</evidence>
<dbReference type="InParanoid" id="A0A2J7R8C9"/>
<dbReference type="AlphaFoldDB" id="A0A2J7R8C9"/>
<keyword evidence="7" id="KW-0812">Transmembrane</keyword>
<evidence type="ECO:0000256" key="1">
    <source>
        <dbReference type="ARBA" id="ARBA00022801"/>
    </source>
</evidence>
<dbReference type="InterPro" id="IPR001736">
    <property type="entry name" value="PLipase_D/transphosphatidylase"/>
</dbReference>
<dbReference type="SUPFAM" id="SSF56024">
    <property type="entry name" value="Phospholipase D/nuclease"/>
    <property type="match status" value="1"/>
</dbReference>
<proteinExistence type="inferred from homology"/>
<keyword evidence="2" id="KW-0442">Lipid degradation</keyword>
<gene>
    <name evidence="9" type="ORF">B7P43_G07440</name>
</gene>
<dbReference type="CDD" id="cd09171">
    <property type="entry name" value="PLDc_vPLD6_like"/>
    <property type="match status" value="1"/>
</dbReference>
<keyword evidence="3" id="KW-0443">Lipid metabolism</keyword>
<feature type="transmembrane region" description="Helical" evidence="7">
    <location>
        <begin position="6"/>
        <end position="25"/>
    </location>
</feature>
<sequence>MPISWTNLGVSLILVIVIPEIVLYYRNRFKKRSETSSDHMNEVMFFTDKGLDCKEHVYSRLTCLKESCAYRNLRRLIQLVEEATSSLDICMFFFTCQDLSEAIISVHRKGVRVRVITDAEMADGRGTQIPELRKYGVPVRMKKSVSLMHHKFIIINNHMLVSGSCNWTMKAFTENWENILVTSVPNLVMPFSHHFSQLWKEFSELDYKFQV</sequence>
<name>A0A2J7R8C9_9NEOP</name>
<comment type="caution">
    <text evidence="9">The sequence shown here is derived from an EMBL/GenBank/DDBJ whole genome shotgun (WGS) entry which is preliminary data.</text>
</comment>
<keyword evidence="10" id="KW-1185">Reference proteome</keyword>
<dbReference type="InterPro" id="IPR025202">
    <property type="entry name" value="PLD-like_dom"/>
</dbReference>
<accession>A0A2J7R8C9</accession>
<dbReference type="STRING" id="105785.A0A2J7R8C9"/>
<dbReference type="InterPro" id="IPR051406">
    <property type="entry name" value="PLD_domain"/>
</dbReference>
<dbReference type="Proteomes" id="UP000235965">
    <property type="component" value="Unassembled WGS sequence"/>
</dbReference>
<reference evidence="9 10" key="1">
    <citation type="submission" date="2017-12" db="EMBL/GenBank/DDBJ databases">
        <title>Hemimetabolous genomes reveal molecular basis of termite eusociality.</title>
        <authorList>
            <person name="Harrison M.C."/>
            <person name="Jongepier E."/>
            <person name="Robertson H.M."/>
            <person name="Arning N."/>
            <person name="Bitard-Feildel T."/>
            <person name="Chao H."/>
            <person name="Childers C.P."/>
            <person name="Dinh H."/>
            <person name="Doddapaneni H."/>
            <person name="Dugan S."/>
            <person name="Gowin J."/>
            <person name="Greiner C."/>
            <person name="Han Y."/>
            <person name="Hu H."/>
            <person name="Hughes D.S.T."/>
            <person name="Huylmans A.-K."/>
            <person name="Kemena C."/>
            <person name="Kremer L.P.M."/>
            <person name="Lee S.L."/>
            <person name="Lopez-Ezquerra A."/>
            <person name="Mallet L."/>
            <person name="Monroy-Kuhn J.M."/>
            <person name="Moser A."/>
            <person name="Murali S.C."/>
            <person name="Muzny D.M."/>
            <person name="Otani S."/>
            <person name="Piulachs M.-D."/>
            <person name="Poelchau M."/>
            <person name="Qu J."/>
            <person name="Schaub F."/>
            <person name="Wada-Katsumata A."/>
            <person name="Worley K.C."/>
            <person name="Xie Q."/>
            <person name="Ylla G."/>
            <person name="Poulsen M."/>
            <person name="Gibbs R.A."/>
            <person name="Schal C."/>
            <person name="Richards S."/>
            <person name="Belles X."/>
            <person name="Korb J."/>
            <person name="Bornberg-Bauer E."/>
        </authorList>
    </citation>
    <scope>NUCLEOTIDE SEQUENCE [LARGE SCALE GENOMIC DNA]</scope>
    <source>
        <tissue evidence="9">Whole body</tissue>
    </source>
</reference>
<evidence type="ECO:0000259" key="8">
    <source>
        <dbReference type="PROSITE" id="PS50035"/>
    </source>
</evidence>
<evidence type="ECO:0000256" key="2">
    <source>
        <dbReference type="ARBA" id="ARBA00022963"/>
    </source>
</evidence>
<dbReference type="OrthoDB" id="5205528at2759"/>
<evidence type="ECO:0000313" key="10">
    <source>
        <dbReference type="Proteomes" id="UP000235965"/>
    </source>
</evidence>
<comment type="similarity">
    <text evidence="4">Belongs to the phospholipase D family. MitoPLD/Zucchini subfamily.</text>
</comment>
<evidence type="ECO:0000256" key="7">
    <source>
        <dbReference type="SAM" id="Phobius"/>
    </source>
</evidence>
<dbReference type="FunCoup" id="A0A2J7R8C9">
    <property type="interactions" value="119"/>
</dbReference>
<keyword evidence="7" id="KW-0472">Membrane</keyword>
<organism evidence="9 10">
    <name type="scientific">Cryptotermes secundus</name>
    <dbReference type="NCBI Taxonomy" id="105785"/>
    <lineage>
        <taxon>Eukaryota</taxon>
        <taxon>Metazoa</taxon>
        <taxon>Ecdysozoa</taxon>
        <taxon>Arthropoda</taxon>
        <taxon>Hexapoda</taxon>
        <taxon>Insecta</taxon>
        <taxon>Pterygota</taxon>
        <taxon>Neoptera</taxon>
        <taxon>Polyneoptera</taxon>
        <taxon>Dictyoptera</taxon>
        <taxon>Blattodea</taxon>
        <taxon>Blattoidea</taxon>
        <taxon>Termitoidae</taxon>
        <taxon>Kalotermitidae</taxon>
        <taxon>Cryptotermitinae</taxon>
        <taxon>Cryptotermes</taxon>
    </lineage>
</organism>
<evidence type="ECO:0000256" key="6">
    <source>
        <dbReference type="ARBA" id="ARBA00043167"/>
    </source>
</evidence>
<feature type="domain" description="PLD phosphodiesterase" evidence="8">
    <location>
        <begin position="144"/>
        <end position="171"/>
    </location>
</feature>
<evidence type="ECO:0000256" key="5">
    <source>
        <dbReference type="ARBA" id="ARBA00040549"/>
    </source>
</evidence>
<dbReference type="PANTHER" id="PTHR43856">
    <property type="entry name" value="CARDIOLIPIN HYDROLASE"/>
    <property type="match status" value="1"/>
</dbReference>
<dbReference type="PANTHER" id="PTHR43856:SF1">
    <property type="entry name" value="MITOCHONDRIAL CARDIOLIPIN HYDROLASE"/>
    <property type="match status" value="1"/>
</dbReference>
<evidence type="ECO:0000256" key="3">
    <source>
        <dbReference type="ARBA" id="ARBA00023098"/>
    </source>
</evidence>
<dbReference type="EMBL" id="NEVH01006722">
    <property type="protein sequence ID" value="PNF37087.1"/>
    <property type="molecule type" value="Genomic_DNA"/>
</dbReference>
<keyword evidence="7" id="KW-1133">Transmembrane helix</keyword>
<dbReference type="Gene3D" id="3.30.870.10">
    <property type="entry name" value="Endonuclease Chain A"/>
    <property type="match status" value="1"/>
</dbReference>
<dbReference type="GO" id="GO:0016891">
    <property type="term" value="F:RNA endonuclease activity producing 5'-phosphomonoesters, hydrolytic mechanism"/>
    <property type="evidence" value="ECO:0007669"/>
    <property type="project" value="TreeGrafter"/>
</dbReference>